<evidence type="ECO:0000256" key="8">
    <source>
        <dbReference type="ARBA" id="ARBA00053284"/>
    </source>
</evidence>
<comment type="subcellular location">
    <subcellularLocation>
        <location evidence="1">Cytoplasmic granule</location>
    </subcellularLocation>
    <subcellularLocation>
        <location evidence="2">Nucleus</location>
        <location evidence="2">Nucleolus</location>
    </subcellularLocation>
</comment>
<feature type="compositionally biased region" description="Polar residues" evidence="11">
    <location>
        <begin position="185"/>
        <end position="194"/>
    </location>
</feature>
<evidence type="ECO:0000256" key="9">
    <source>
        <dbReference type="ARBA" id="ARBA00064615"/>
    </source>
</evidence>
<evidence type="ECO:0000256" key="10">
    <source>
        <dbReference type="ARBA" id="ARBA00068472"/>
    </source>
</evidence>
<reference evidence="12" key="1">
    <citation type="submission" date="2023-03" db="EMBL/GenBank/DDBJ databases">
        <authorList>
            <person name="Steffen K."/>
            <person name="Cardenas P."/>
        </authorList>
    </citation>
    <scope>NUCLEOTIDE SEQUENCE</scope>
</reference>
<name>A0AA35TMZ2_GEOBA</name>
<keyword evidence="4" id="KW-0963">Cytoplasm</keyword>
<keyword evidence="13" id="KW-1185">Reference proteome</keyword>
<comment type="caution">
    <text evidence="12">The sequence shown here is derived from an EMBL/GenBank/DDBJ whole genome shotgun (WGS) entry which is preliminary data.</text>
</comment>
<comment type="function">
    <text evidence="8">Component of ribonuclease P, a ribonucleoprotein complex that generates mature tRNA molecules by cleaving their 5'-ends. Also a component of the MRP ribonuclease complex, which cleaves pre-rRNA sequences.</text>
</comment>
<dbReference type="GO" id="GO:0000172">
    <property type="term" value="C:ribonuclease MRP complex"/>
    <property type="evidence" value="ECO:0007669"/>
    <property type="project" value="InterPro"/>
</dbReference>
<evidence type="ECO:0000256" key="5">
    <source>
        <dbReference type="ARBA" id="ARBA00022552"/>
    </source>
</evidence>
<dbReference type="InterPro" id="IPR014612">
    <property type="entry name" value="Pop7/Rpp20"/>
</dbReference>
<dbReference type="AlphaFoldDB" id="A0AA35TMZ2"/>
<feature type="region of interest" description="Disordered" evidence="11">
    <location>
        <begin position="1"/>
        <end position="66"/>
    </location>
</feature>
<dbReference type="PANTHER" id="PTHR15314">
    <property type="entry name" value="RIBONUCLEASE P PROTEIN SUBUNIT P20"/>
    <property type="match status" value="1"/>
</dbReference>
<dbReference type="GO" id="GO:0006364">
    <property type="term" value="P:rRNA processing"/>
    <property type="evidence" value="ECO:0007669"/>
    <property type="project" value="UniProtKB-KW"/>
</dbReference>
<dbReference type="GO" id="GO:0003676">
    <property type="term" value="F:nucleic acid binding"/>
    <property type="evidence" value="ECO:0007669"/>
    <property type="project" value="InterPro"/>
</dbReference>
<evidence type="ECO:0000256" key="6">
    <source>
        <dbReference type="ARBA" id="ARBA00022694"/>
    </source>
</evidence>
<sequence length="194" mass="21162">MMAEEGGECPVQAQAAAVASSTGQELSPRANAKGKRRSDKKEQSYVRRKRPPKRLSQRPNDIYVNRNSDFSGQLARSHKLLDQGAQELFIHGLGAAIHRAINLALQLKETSSHSLEVSCTTSTVELVDDLEPLDDESDFKTQTRPSSAIHIRLYKTPPPATPTQNKTTPTQSKTTPTNTTGPTLASVSTGKRPM</sequence>
<evidence type="ECO:0000256" key="11">
    <source>
        <dbReference type="SAM" id="MobiDB-lite"/>
    </source>
</evidence>
<dbReference type="Proteomes" id="UP001174909">
    <property type="component" value="Unassembled WGS sequence"/>
</dbReference>
<evidence type="ECO:0000256" key="7">
    <source>
        <dbReference type="ARBA" id="ARBA00023242"/>
    </source>
</evidence>
<feature type="compositionally biased region" description="Low complexity" evidence="11">
    <location>
        <begin position="162"/>
        <end position="183"/>
    </location>
</feature>
<gene>
    <name evidence="12" type="ORF">GBAR_LOCUS28066</name>
</gene>
<dbReference type="Pfam" id="PF12328">
    <property type="entry name" value="Rpp20"/>
    <property type="match status" value="1"/>
</dbReference>
<comment type="similarity">
    <text evidence="3">Belongs to the histone-like Alba family.</text>
</comment>
<comment type="subunit">
    <text evidence="9">Component of nuclear RNase P and RNase MRP complexes. RNase P consists of a catalytic RNA moiety and 10 different protein chains; POP1, POP4, POP5, POP7, RPP14, RPP21, RPP25, RPP30, RPP38 and RPP40. Within the RNase P complex, POP1, POP7 and RPP25 form the 'finger' subcomplex, POP5, RPP14, RPP40 and homodimeric RPP30 form the 'palm' subcomplex, and RPP21, POP4 and RPP38 form the 'wrist' subcomplex. All subunits of the RNase P complex interact with the catalytic RNA. Several subunits of RNase P are also part of the RNase MRP complex. RNase MRP consists of a catalytic RNA moiety and about 8 protein subunits; POP1, POP7, RPP25, RPP30, RPP38, RPP40 and possibly also POP4 and POP5. Interacts with SMN1. POP7 forms a heterodimer with RPP25 that binds to the P3 stem loop of the catalytic RNA.</text>
</comment>
<accession>A0AA35TMZ2</accession>
<evidence type="ECO:0000313" key="13">
    <source>
        <dbReference type="Proteomes" id="UP001174909"/>
    </source>
</evidence>
<keyword evidence="7" id="KW-0539">Nucleus</keyword>
<dbReference type="PANTHER" id="PTHR15314:SF1">
    <property type="entry name" value="RIBONUCLEASE P PROTEIN SUBUNIT P20"/>
    <property type="match status" value="1"/>
</dbReference>
<evidence type="ECO:0000313" key="12">
    <source>
        <dbReference type="EMBL" id="CAI8051255.1"/>
    </source>
</evidence>
<dbReference type="GO" id="GO:0005655">
    <property type="term" value="C:nucleolar ribonuclease P complex"/>
    <property type="evidence" value="ECO:0007669"/>
    <property type="project" value="InterPro"/>
</dbReference>
<evidence type="ECO:0000256" key="3">
    <source>
        <dbReference type="ARBA" id="ARBA00008018"/>
    </source>
</evidence>
<keyword evidence="5" id="KW-0698">rRNA processing</keyword>
<feature type="region of interest" description="Disordered" evidence="11">
    <location>
        <begin position="135"/>
        <end position="194"/>
    </location>
</feature>
<evidence type="ECO:0000256" key="2">
    <source>
        <dbReference type="ARBA" id="ARBA00004604"/>
    </source>
</evidence>
<proteinExistence type="inferred from homology"/>
<dbReference type="SUPFAM" id="SSF82704">
    <property type="entry name" value="AlbA-like"/>
    <property type="match status" value="1"/>
</dbReference>
<keyword evidence="6" id="KW-0819">tRNA processing</keyword>
<feature type="compositionally biased region" description="Basic residues" evidence="11">
    <location>
        <begin position="46"/>
        <end position="56"/>
    </location>
</feature>
<dbReference type="EMBL" id="CASHTH010003912">
    <property type="protein sequence ID" value="CAI8051255.1"/>
    <property type="molecule type" value="Genomic_DNA"/>
</dbReference>
<organism evidence="12 13">
    <name type="scientific">Geodia barretti</name>
    <name type="common">Barrett's horny sponge</name>
    <dbReference type="NCBI Taxonomy" id="519541"/>
    <lineage>
        <taxon>Eukaryota</taxon>
        <taxon>Metazoa</taxon>
        <taxon>Porifera</taxon>
        <taxon>Demospongiae</taxon>
        <taxon>Heteroscleromorpha</taxon>
        <taxon>Tetractinellida</taxon>
        <taxon>Astrophorina</taxon>
        <taxon>Geodiidae</taxon>
        <taxon>Geodia</taxon>
    </lineage>
</organism>
<dbReference type="InterPro" id="IPR036882">
    <property type="entry name" value="Alba-like_dom_sf"/>
</dbReference>
<feature type="compositionally biased region" description="Low complexity" evidence="11">
    <location>
        <begin position="11"/>
        <end position="21"/>
    </location>
</feature>
<evidence type="ECO:0000256" key="4">
    <source>
        <dbReference type="ARBA" id="ARBA00022490"/>
    </source>
</evidence>
<protein>
    <recommendedName>
        <fullName evidence="10">Ribonuclease P protein subunit p20</fullName>
    </recommendedName>
</protein>
<dbReference type="GO" id="GO:0001682">
    <property type="term" value="P:tRNA 5'-leader removal"/>
    <property type="evidence" value="ECO:0007669"/>
    <property type="project" value="InterPro"/>
</dbReference>
<evidence type="ECO:0000256" key="1">
    <source>
        <dbReference type="ARBA" id="ARBA00004463"/>
    </source>
</evidence>
<dbReference type="Gene3D" id="3.30.110.20">
    <property type="entry name" value="Alba-like domain"/>
    <property type="match status" value="1"/>
</dbReference>
<dbReference type="FunFam" id="3.30.110.20:FF:000002">
    <property type="entry name" value="Ribonuclease P protein subunit p20"/>
    <property type="match status" value="1"/>
</dbReference>